<protein>
    <submittedName>
        <fullName evidence="3">Uncharacterized protein</fullName>
    </submittedName>
</protein>
<sequence length="76" mass="8837">MQFSSRTFFTFIMVLAFAIAMIHAEIDVGSPESANFIYPTPSRLNFQKKWNSLEPSIRFFKRSGYPGFLSPFEFDE</sequence>
<dbReference type="AlphaFoldDB" id="A0A7E4ZU32"/>
<dbReference type="WBParaSite" id="Pan_g17514.t1">
    <property type="protein sequence ID" value="Pan_g17514.t1"/>
    <property type="gene ID" value="Pan_g17514"/>
</dbReference>
<organism evidence="2 3">
    <name type="scientific">Panagrellus redivivus</name>
    <name type="common">Microworm</name>
    <dbReference type="NCBI Taxonomy" id="6233"/>
    <lineage>
        <taxon>Eukaryota</taxon>
        <taxon>Metazoa</taxon>
        <taxon>Ecdysozoa</taxon>
        <taxon>Nematoda</taxon>
        <taxon>Chromadorea</taxon>
        <taxon>Rhabditida</taxon>
        <taxon>Tylenchina</taxon>
        <taxon>Panagrolaimomorpha</taxon>
        <taxon>Panagrolaimoidea</taxon>
        <taxon>Panagrolaimidae</taxon>
        <taxon>Panagrellus</taxon>
    </lineage>
</organism>
<accession>A0A7E4ZU32</accession>
<feature type="signal peptide" evidence="1">
    <location>
        <begin position="1"/>
        <end position="24"/>
    </location>
</feature>
<name>A0A7E4ZU32_PANRE</name>
<keyword evidence="1" id="KW-0732">Signal</keyword>
<keyword evidence="2" id="KW-1185">Reference proteome</keyword>
<reference evidence="2" key="1">
    <citation type="journal article" date="2013" name="Genetics">
        <title>The draft genome and transcriptome of Panagrellus redivivus are shaped by the harsh demands of a free-living lifestyle.</title>
        <authorList>
            <person name="Srinivasan J."/>
            <person name="Dillman A.R."/>
            <person name="Macchietto M.G."/>
            <person name="Heikkinen L."/>
            <person name="Lakso M."/>
            <person name="Fracchia K.M."/>
            <person name="Antoshechkin I."/>
            <person name="Mortazavi A."/>
            <person name="Wong G."/>
            <person name="Sternberg P.W."/>
        </authorList>
    </citation>
    <scope>NUCLEOTIDE SEQUENCE [LARGE SCALE GENOMIC DNA]</scope>
    <source>
        <strain evidence="2">MT8872</strain>
    </source>
</reference>
<evidence type="ECO:0000313" key="3">
    <source>
        <dbReference type="WBParaSite" id="Pan_g17514.t1"/>
    </source>
</evidence>
<proteinExistence type="predicted"/>
<evidence type="ECO:0000313" key="2">
    <source>
        <dbReference type="Proteomes" id="UP000492821"/>
    </source>
</evidence>
<dbReference type="Proteomes" id="UP000492821">
    <property type="component" value="Unassembled WGS sequence"/>
</dbReference>
<reference evidence="3" key="2">
    <citation type="submission" date="2020-10" db="UniProtKB">
        <authorList>
            <consortium name="WormBaseParasite"/>
        </authorList>
    </citation>
    <scope>IDENTIFICATION</scope>
</reference>
<feature type="chain" id="PRO_5028944310" evidence="1">
    <location>
        <begin position="25"/>
        <end position="76"/>
    </location>
</feature>
<evidence type="ECO:0000256" key="1">
    <source>
        <dbReference type="SAM" id="SignalP"/>
    </source>
</evidence>